<dbReference type="OrthoDB" id="167398at2759"/>
<dbReference type="InterPro" id="IPR013112">
    <property type="entry name" value="FAD-bd_8"/>
</dbReference>
<dbReference type="GO" id="GO:0006879">
    <property type="term" value="P:intracellular iron ion homeostasis"/>
    <property type="evidence" value="ECO:0007669"/>
    <property type="project" value="TreeGrafter"/>
</dbReference>
<evidence type="ECO:0000256" key="5">
    <source>
        <dbReference type="ARBA" id="ARBA00022982"/>
    </source>
</evidence>
<feature type="region of interest" description="Disordered" evidence="10">
    <location>
        <begin position="92"/>
        <end position="112"/>
    </location>
</feature>
<dbReference type="SFLD" id="SFLDG01168">
    <property type="entry name" value="Ferric_reductase_subgroup_(FRE"/>
    <property type="match status" value="1"/>
</dbReference>
<evidence type="ECO:0000256" key="10">
    <source>
        <dbReference type="SAM" id="MobiDB-lite"/>
    </source>
</evidence>
<dbReference type="Pfam" id="PF08030">
    <property type="entry name" value="NAD_binding_6"/>
    <property type="match status" value="1"/>
</dbReference>
<feature type="transmembrane region" description="Helical" evidence="11">
    <location>
        <begin position="230"/>
        <end position="252"/>
    </location>
</feature>
<evidence type="ECO:0000313" key="14">
    <source>
        <dbReference type="Proteomes" id="UP000029964"/>
    </source>
</evidence>
<protein>
    <submittedName>
        <fullName evidence="13">Ferric/cupric reductase transmembrane component-like protein</fullName>
    </submittedName>
</protein>
<dbReference type="Pfam" id="PF08022">
    <property type="entry name" value="FAD_binding_8"/>
    <property type="match status" value="1"/>
</dbReference>
<dbReference type="GO" id="GO:0006826">
    <property type="term" value="P:iron ion transport"/>
    <property type="evidence" value="ECO:0007669"/>
    <property type="project" value="TreeGrafter"/>
</dbReference>
<dbReference type="PANTHER" id="PTHR32361:SF3">
    <property type="entry name" value="REDUCTASE, PUTATIVE (AFU_ORTHOLOGUE AFUA_6G13750)-RELATED"/>
    <property type="match status" value="1"/>
</dbReference>
<evidence type="ECO:0000256" key="1">
    <source>
        <dbReference type="ARBA" id="ARBA00004141"/>
    </source>
</evidence>
<comment type="caution">
    <text evidence="13">The sequence shown here is derived from an EMBL/GenBank/DDBJ whole genome shotgun (WGS) entry which is preliminary data.</text>
</comment>
<reference evidence="14" key="1">
    <citation type="journal article" date="2014" name="Genome Announc.">
        <title>Genome sequence and annotation of Acremonium chrysogenum, producer of the beta-lactam antibiotic cephalosporin C.</title>
        <authorList>
            <person name="Terfehr D."/>
            <person name="Dahlmann T.A."/>
            <person name="Specht T."/>
            <person name="Zadra I."/>
            <person name="Kuernsteiner H."/>
            <person name="Kueck U."/>
        </authorList>
    </citation>
    <scope>NUCLEOTIDE SEQUENCE [LARGE SCALE GENOMIC DNA]</scope>
    <source>
        <strain evidence="14">ATCC 11550 / CBS 779.69 / DSM 880 / IAM 14645 / JCM 23072 / IMI 49137</strain>
    </source>
</reference>
<evidence type="ECO:0000256" key="3">
    <source>
        <dbReference type="ARBA" id="ARBA00022448"/>
    </source>
</evidence>
<dbReference type="CDD" id="cd06186">
    <property type="entry name" value="NOX_Duox_like_FAD_NADP"/>
    <property type="match status" value="1"/>
</dbReference>
<proteinExistence type="inferred from homology"/>
<dbReference type="Pfam" id="PF01794">
    <property type="entry name" value="Ferric_reduct"/>
    <property type="match status" value="1"/>
</dbReference>
<evidence type="ECO:0000256" key="4">
    <source>
        <dbReference type="ARBA" id="ARBA00022692"/>
    </source>
</evidence>
<evidence type="ECO:0000256" key="8">
    <source>
        <dbReference type="ARBA" id="ARBA00023065"/>
    </source>
</evidence>
<dbReference type="GO" id="GO:0005886">
    <property type="term" value="C:plasma membrane"/>
    <property type="evidence" value="ECO:0007669"/>
    <property type="project" value="TreeGrafter"/>
</dbReference>
<dbReference type="InterPro" id="IPR013121">
    <property type="entry name" value="Fe_red_NAD-bd_6"/>
</dbReference>
<dbReference type="InterPro" id="IPR013130">
    <property type="entry name" value="Fe3_Rdtase_TM_dom"/>
</dbReference>
<name>A0A086SYG7_HAPC1</name>
<comment type="subcellular location">
    <subcellularLocation>
        <location evidence="1">Membrane</location>
        <topology evidence="1">Multi-pass membrane protein</topology>
    </subcellularLocation>
</comment>
<keyword evidence="6 11" id="KW-1133">Transmembrane helix</keyword>
<feature type="transmembrane region" description="Helical" evidence="11">
    <location>
        <begin position="272"/>
        <end position="294"/>
    </location>
</feature>
<keyword evidence="5" id="KW-0249">Electron transport</keyword>
<feature type="region of interest" description="Disordered" evidence="10">
    <location>
        <begin position="556"/>
        <end position="579"/>
    </location>
</feature>
<evidence type="ECO:0000259" key="12">
    <source>
        <dbReference type="PROSITE" id="PS51384"/>
    </source>
</evidence>
<dbReference type="HOGENOM" id="CLU_016134_0_0_1"/>
<feature type="transmembrane region" description="Helical" evidence="11">
    <location>
        <begin position="150"/>
        <end position="171"/>
    </location>
</feature>
<dbReference type="Gene3D" id="3.40.50.80">
    <property type="entry name" value="Nucleotide-binding domain of ferredoxin-NADP reductase (FNR) module"/>
    <property type="match status" value="1"/>
</dbReference>
<dbReference type="InterPro" id="IPR017927">
    <property type="entry name" value="FAD-bd_FR_type"/>
</dbReference>
<sequence>MSPDAASLAANSVVGNVARHIQDHAAAESTVPHWGYASRVVPCVNDPGSCAYLDIVYGSHDTGMVYTGILWLTFAGIIFAWAVMRRVGRPGSSSTSTVTVNDNETQVPVPAGRGGLHKARESLAAFKRRFFLPDAVRVIFGRTTRFQVSVLAALTGYLTIWSFAGITYNTWITPVSDMPGVYNTRTSLGPWSNRVGVLAYALTPLSVMLSNRESILSLLLGVPYQSFNFLHRWVGYIIFAQSWLHTIGWCVIQLRLYQPQPSVGAKWIKEEYMIWGLVAMILLTMLFLLSTPWGIRLTGYETFRKLHYVLAMVYIGACWAHWEPLKCFMIPSLIFWFLDRGARFVRTAFLHYQRLPSGNMGFRPAQAEVKIFPDPERGDVVRLELENDQDPWAIGKHFYLCFTELSIWQSHPFTPLDAPIVRNGKVKHTYLLRAKGGETKKLAEVANRKLAAVAKPTSPITTPVILTGPYGEESMADVTANTNIICVAGGTGITYVLPVLLELSRQPVVRHRRVELIWAMRHANNTAWVQEELDVLHKVQKALNLKVRLFATRDVGSKTPSVSETETNTPTNEKKQSTAVKEVGSATSSSEDVICDCDDSVPVRKTGGAVVDVDRHPDLAKLIPAFVGATTAGPTTVFASGPGGMISDLRSIVASCNSASKVWAGEERYNVQLVCDDRLEW</sequence>
<evidence type="ECO:0000256" key="2">
    <source>
        <dbReference type="ARBA" id="ARBA00006278"/>
    </source>
</evidence>
<evidence type="ECO:0000256" key="6">
    <source>
        <dbReference type="ARBA" id="ARBA00022989"/>
    </source>
</evidence>
<dbReference type="GO" id="GO:0000293">
    <property type="term" value="F:ferric-chelate reductase activity"/>
    <property type="evidence" value="ECO:0007669"/>
    <property type="project" value="UniProtKB-ARBA"/>
</dbReference>
<feature type="domain" description="FAD-binding FR-type" evidence="12">
    <location>
        <begin position="360"/>
        <end position="476"/>
    </location>
</feature>
<accession>A0A086SYG7</accession>
<dbReference type="InterPro" id="IPR051410">
    <property type="entry name" value="Ferric/Cupric_Reductase"/>
</dbReference>
<dbReference type="Proteomes" id="UP000029964">
    <property type="component" value="Unassembled WGS sequence"/>
</dbReference>
<organism evidence="13 14">
    <name type="scientific">Hapsidospora chrysogenum (strain ATCC 11550 / CBS 779.69 / DSM 880 / IAM 14645 / JCM 23072 / IMI 49137)</name>
    <name type="common">Acremonium chrysogenum</name>
    <dbReference type="NCBI Taxonomy" id="857340"/>
    <lineage>
        <taxon>Eukaryota</taxon>
        <taxon>Fungi</taxon>
        <taxon>Dikarya</taxon>
        <taxon>Ascomycota</taxon>
        <taxon>Pezizomycotina</taxon>
        <taxon>Sordariomycetes</taxon>
        <taxon>Hypocreomycetidae</taxon>
        <taxon>Hypocreales</taxon>
        <taxon>Bionectriaceae</taxon>
        <taxon>Hapsidospora</taxon>
    </lineage>
</organism>
<dbReference type="SFLD" id="SFLDS00052">
    <property type="entry name" value="Ferric_Reductase_Domain"/>
    <property type="match status" value="1"/>
</dbReference>
<comment type="similarity">
    <text evidence="2">Belongs to the ferric reductase (FRE) family.</text>
</comment>
<keyword evidence="14" id="KW-1185">Reference proteome</keyword>
<evidence type="ECO:0000256" key="11">
    <source>
        <dbReference type="SAM" id="Phobius"/>
    </source>
</evidence>
<dbReference type="InterPro" id="IPR039261">
    <property type="entry name" value="FNR_nucleotide-bd"/>
</dbReference>
<feature type="compositionally biased region" description="Low complexity" evidence="10">
    <location>
        <begin position="559"/>
        <end position="571"/>
    </location>
</feature>
<feature type="transmembrane region" description="Helical" evidence="11">
    <location>
        <begin position="63"/>
        <end position="84"/>
    </location>
</feature>
<gene>
    <name evidence="13" type="ORF">ACRE_071170</name>
</gene>
<dbReference type="GO" id="GO:0015677">
    <property type="term" value="P:copper ion import"/>
    <property type="evidence" value="ECO:0007669"/>
    <property type="project" value="TreeGrafter"/>
</dbReference>
<keyword evidence="9 11" id="KW-0472">Membrane</keyword>
<evidence type="ECO:0000256" key="7">
    <source>
        <dbReference type="ARBA" id="ARBA00023002"/>
    </source>
</evidence>
<dbReference type="AlphaFoldDB" id="A0A086SYG7"/>
<dbReference type="EMBL" id="JPKY01000103">
    <property type="protein sequence ID" value="KFH42149.1"/>
    <property type="molecule type" value="Genomic_DNA"/>
</dbReference>
<dbReference type="PANTHER" id="PTHR32361">
    <property type="entry name" value="FERRIC/CUPRIC REDUCTASE TRANSMEMBRANE COMPONENT"/>
    <property type="match status" value="1"/>
</dbReference>
<keyword evidence="8" id="KW-0406">Ion transport</keyword>
<keyword evidence="7" id="KW-0560">Oxidoreductase</keyword>
<evidence type="ECO:0000313" key="13">
    <source>
        <dbReference type="EMBL" id="KFH42149.1"/>
    </source>
</evidence>
<evidence type="ECO:0000256" key="9">
    <source>
        <dbReference type="ARBA" id="ARBA00023136"/>
    </source>
</evidence>
<dbReference type="STRING" id="857340.A0A086SYG7"/>
<dbReference type="PROSITE" id="PS51384">
    <property type="entry name" value="FAD_FR"/>
    <property type="match status" value="1"/>
</dbReference>
<dbReference type="SUPFAM" id="SSF52343">
    <property type="entry name" value="Ferredoxin reductase-like, C-terminal NADP-linked domain"/>
    <property type="match status" value="1"/>
</dbReference>
<keyword evidence="3" id="KW-0813">Transport</keyword>
<keyword evidence="4 11" id="KW-0812">Transmembrane</keyword>